<dbReference type="PROSITE" id="PS51257">
    <property type="entry name" value="PROKAR_LIPOPROTEIN"/>
    <property type="match status" value="1"/>
</dbReference>
<evidence type="ECO:0000313" key="3">
    <source>
        <dbReference type="Proteomes" id="UP000639643"/>
    </source>
</evidence>
<accession>A0A8H6J5A9</accession>
<sequence>MIFSKTLILIAAAVVPSVMAGCRAPFTSEGCLRCTSDCHDNYGGPGRKESLQRSSCMFGCLAMCDDCD</sequence>
<protein>
    <submittedName>
        <fullName evidence="2">Uncharacterized protein</fullName>
    </submittedName>
</protein>
<evidence type="ECO:0000256" key="1">
    <source>
        <dbReference type="SAM" id="SignalP"/>
    </source>
</evidence>
<gene>
    <name evidence="2" type="ORF">CMUS01_14278</name>
</gene>
<keyword evidence="1" id="KW-0732">Signal</keyword>
<comment type="caution">
    <text evidence="2">The sequence shown here is derived from an EMBL/GenBank/DDBJ whole genome shotgun (WGS) entry which is preliminary data.</text>
</comment>
<dbReference type="OrthoDB" id="4986272at2759"/>
<dbReference type="AlphaFoldDB" id="A0A8H6J5A9"/>
<feature type="signal peptide" evidence="1">
    <location>
        <begin position="1"/>
        <end position="20"/>
    </location>
</feature>
<name>A0A8H6J5A9_9PEZI</name>
<feature type="chain" id="PRO_5034347302" evidence="1">
    <location>
        <begin position="21"/>
        <end position="68"/>
    </location>
</feature>
<keyword evidence="3" id="KW-1185">Reference proteome</keyword>
<reference evidence="2" key="1">
    <citation type="journal article" date="2020" name="Phytopathology">
        <title>Genome Sequence Resources of Colletotrichum truncatum, C. plurivorum, C. musicola, and C. sojae: Four Species Pathogenic to Soybean (Glycine max).</title>
        <authorList>
            <person name="Rogerio F."/>
            <person name="Boufleur T.R."/>
            <person name="Ciampi-Guillardi M."/>
            <person name="Sukno S.A."/>
            <person name="Thon M.R."/>
            <person name="Massola Junior N.S."/>
            <person name="Baroncelli R."/>
        </authorList>
    </citation>
    <scope>NUCLEOTIDE SEQUENCE</scope>
    <source>
        <strain evidence="2">LFN0074</strain>
    </source>
</reference>
<dbReference type="Proteomes" id="UP000639643">
    <property type="component" value="Unassembled WGS sequence"/>
</dbReference>
<proteinExistence type="predicted"/>
<evidence type="ECO:0000313" key="2">
    <source>
        <dbReference type="EMBL" id="KAF6806815.1"/>
    </source>
</evidence>
<organism evidence="2 3">
    <name type="scientific">Colletotrichum musicola</name>
    <dbReference type="NCBI Taxonomy" id="2175873"/>
    <lineage>
        <taxon>Eukaryota</taxon>
        <taxon>Fungi</taxon>
        <taxon>Dikarya</taxon>
        <taxon>Ascomycota</taxon>
        <taxon>Pezizomycotina</taxon>
        <taxon>Sordariomycetes</taxon>
        <taxon>Hypocreomycetidae</taxon>
        <taxon>Glomerellales</taxon>
        <taxon>Glomerellaceae</taxon>
        <taxon>Colletotrichum</taxon>
        <taxon>Colletotrichum orchidearum species complex</taxon>
    </lineage>
</organism>
<dbReference type="EMBL" id="WIGM01001005">
    <property type="protein sequence ID" value="KAF6806815.1"/>
    <property type="molecule type" value="Genomic_DNA"/>
</dbReference>